<evidence type="ECO:0000256" key="1">
    <source>
        <dbReference type="ARBA" id="ARBA00022723"/>
    </source>
</evidence>
<dbReference type="EMBL" id="HBIM01004290">
    <property type="protein sequence ID" value="CAE0405669.1"/>
    <property type="molecule type" value="Transcribed_RNA"/>
</dbReference>
<evidence type="ECO:0000256" key="5">
    <source>
        <dbReference type="SAM" id="MobiDB-lite"/>
    </source>
</evidence>
<feature type="compositionally biased region" description="Polar residues" evidence="5">
    <location>
        <begin position="841"/>
        <end position="865"/>
    </location>
</feature>
<evidence type="ECO:0000256" key="2">
    <source>
        <dbReference type="ARBA" id="ARBA00022771"/>
    </source>
</evidence>
<evidence type="ECO:0000259" key="6">
    <source>
        <dbReference type="PROSITE" id="PS50089"/>
    </source>
</evidence>
<protein>
    <recommendedName>
        <fullName evidence="6">RING-type domain-containing protein</fullName>
    </recommendedName>
</protein>
<keyword evidence="2 4" id="KW-0863">Zinc-finger</keyword>
<feature type="compositionally biased region" description="Low complexity" evidence="5">
    <location>
        <begin position="802"/>
        <end position="817"/>
    </location>
</feature>
<dbReference type="InterPro" id="IPR052758">
    <property type="entry name" value="SRC_co-chaperone"/>
</dbReference>
<dbReference type="SMART" id="SM00184">
    <property type="entry name" value="RING"/>
    <property type="match status" value="1"/>
</dbReference>
<evidence type="ECO:0000313" key="8">
    <source>
        <dbReference type="EMBL" id="CAE0405669.1"/>
    </source>
</evidence>
<dbReference type="GO" id="GO:0005737">
    <property type="term" value="C:cytoplasm"/>
    <property type="evidence" value="ECO:0007669"/>
    <property type="project" value="UniProtKB-ARBA"/>
</dbReference>
<feature type="region of interest" description="Disordered" evidence="5">
    <location>
        <begin position="166"/>
        <end position="206"/>
    </location>
</feature>
<proteinExistence type="predicted"/>
<dbReference type="SMART" id="SM00028">
    <property type="entry name" value="TPR"/>
    <property type="match status" value="5"/>
</dbReference>
<gene>
    <name evidence="7" type="ORF">ACOF00016_LOCUS3665</name>
    <name evidence="8" type="ORF">ACOF00016_LOCUS3666</name>
</gene>
<reference evidence="7" key="1">
    <citation type="submission" date="2021-01" db="EMBL/GenBank/DDBJ databases">
        <authorList>
            <person name="Corre E."/>
            <person name="Pelletier E."/>
            <person name="Niang G."/>
            <person name="Scheremetjew M."/>
            <person name="Finn R."/>
            <person name="Kale V."/>
            <person name="Holt S."/>
            <person name="Cochrane G."/>
            <person name="Meng A."/>
            <person name="Brown T."/>
            <person name="Cohen L."/>
        </authorList>
    </citation>
    <scope>NUCLEOTIDE SEQUENCE</scope>
    <source>
        <strain evidence="7">CCMP127</strain>
    </source>
</reference>
<dbReference type="InterPro" id="IPR019734">
    <property type="entry name" value="TPR_rpt"/>
</dbReference>
<feature type="region of interest" description="Disordered" evidence="5">
    <location>
        <begin position="226"/>
        <end position="296"/>
    </location>
</feature>
<feature type="region of interest" description="Disordered" evidence="5">
    <location>
        <begin position="756"/>
        <end position="952"/>
    </location>
</feature>
<feature type="compositionally biased region" description="Basic and acidic residues" evidence="5">
    <location>
        <begin position="929"/>
        <end position="943"/>
    </location>
</feature>
<dbReference type="Gene3D" id="1.25.40.10">
    <property type="entry name" value="Tetratricopeptide repeat domain"/>
    <property type="match status" value="3"/>
</dbReference>
<feature type="compositionally biased region" description="Low complexity" evidence="5">
    <location>
        <begin position="255"/>
        <end position="266"/>
    </location>
</feature>
<feature type="compositionally biased region" description="Basic and acidic residues" evidence="5">
    <location>
        <begin position="869"/>
        <end position="879"/>
    </location>
</feature>
<dbReference type="Gene3D" id="3.30.40.10">
    <property type="entry name" value="Zinc/RING finger domain, C3HC4 (zinc finger)"/>
    <property type="match status" value="1"/>
</dbReference>
<evidence type="ECO:0000256" key="3">
    <source>
        <dbReference type="ARBA" id="ARBA00022833"/>
    </source>
</evidence>
<keyword evidence="3" id="KW-0862">Zinc</keyword>
<dbReference type="InterPro" id="IPR013083">
    <property type="entry name" value="Znf_RING/FYVE/PHD"/>
</dbReference>
<dbReference type="InterPro" id="IPR001841">
    <property type="entry name" value="Znf_RING"/>
</dbReference>
<dbReference type="GO" id="GO:0008270">
    <property type="term" value="F:zinc ion binding"/>
    <property type="evidence" value="ECO:0007669"/>
    <property type="project" value="UniProtKB-KW"/>
</dbReference>
<feature type="compositionally biased region" description="Polar residues" evidence="5">
    <location>
        <begin position="915"/>
        <end position="925"/>
    </location>
</feature>
<evidence type="ECO:0000256" key="4">
    <source>
        <dbReference type="PROSITE-ProRule" id="PRU00175"/>
    </source>
</evidence>
<name>A0A6S8IJ10_9STRA</name>
<feature type="compositionally biased region" description="Basic and acidic residues" evidence="5">
    <location>
        <begin position="887"/>
        <end position="897"/>
    </location>
</feature>
<dbReference type="EMBL" id="HBIM01004289">
    <property type="protein sequence ID" value="CAE0405668.1"/>
    <property type="molecule type" value="Transcribed_RNA"/>
</dbReference>
<feature type="compositionally biased region" description="Polar residues" evidence="5">
    <location>
        <begin position="166"/>
        <end position="182"/>
    </location>
</feature>
<dbReference type="SUPFAM" id="SSF57850">
    <property type="entry name" value="RING/U-box"/>
    <property type="match status" value="1"/>
</dbReference>
<dbReference type="InterPro" id="IPR011990">
    <property type="entry name" value="TPR-like_helical_dom_sf"/>
</dbReference>
<dbReference type="PROSITE" id="PS00518">
    <property type="entry name" value="ZF_RING_1"/>
    <property type="match status" value="1"/>
</dbReference>
<feature type="domain" description="RING-type" evidence="6">
    <location>
        <begin position="21"/>
        <end position="68"/>
    </location>
</feature>
<dbReference type="PANTHER" id="PTHR44200">
    <property type="entry name" value="DNAJ HOMOLOG SUBFAMILY C MEMBER 7"/>
    <property type="match status" value="1"/>
</dbReference>
<evidence type="ECO:0000313" key="7">
    <source>
        <dbReference type="EMBL" id="CAE0405668.1"/>
    </source>
</evidence>
<dbReference type="SUPFAM" id="SSF48452">
    <property type="entry name" value="TPR-like"/>
    <property type="match status" value="2"/>
</dbReference>
<sequence length="952" mass="105416">MPGLSVVQILSDETHYRPLVCVLCQNLVSLDSVVTSRCSHAFCTDCLEENVVQQSSGGSTSIECPACHTALHEDPSLECMEFSHCGVTVAARPLPEAQPLAFQLLQLVQVACMVTDKSTRCEWSGNYEEFMSHVQCHHSTAEGDGTHNLTPVMTSTNGTTITTTTAAKSNNDNYNNSGTSLIGISPEREGEMSPNPISMDNLKNPKSPRWISNGSIAQAPAMNGKDIAHATAPPSSSAPALGRDMPPNLVKRTKSLNPNPSISSNNDGGGGGVVPERNTGKPIPEDKILKKRASSRKFSLNDSINDLDNSMANHMNGSDNLRNQSSINSLQGWDNSFSDDMKPMETLTEDHGESASVILDDETIQQTLEQAEKLKKQANAKFNKGDFNAARTLYTNGINLMASIPRRPDGADGELLSNMHSNRAVTYFREKQFDRCIDDCNMAIQYDGSYEKSWIRKWRALMALGVFEEALHCLEHGAETVSNPTKIRKELTKAREEMEMLQKARRLLEESEFASVRDMLKSYTRNSDNIGLLHMAALADCGLGSAEAAIEKANKALRFNPYQADGLAIRGYALFLSGDTEKGTSLIQDAHSRDKENKRIKKDFQRCSKTHSMLTKGRSCVKRGRYMEAVEHFTGALKDCGTISENTVLYGMLRSERAEAWMLTDKFLEALKDCQEVINAQRENAAAWTVRAEVLIALGKAEEAKKELMVIRKSWGADNQTIEEGYRRVDFELRVMKADRDLMRFIKELDRGLVPDGGVVPEDDGRQTASARRSEQRGGRPPSRDGGLNDDRRAMMERAASRRTLLSSSGKASSSRRLLQETEKPKSSRNLMLDPKDRPQSSKSLLTPANRAQSSRNLMSSGHRQQSSRKLDAHGDKPTRPSSSKRLGGERDEERRNAMRKAKSSRRVADGENGPSHNSSRQKAMQNGLERKSMSERTFDSSKPRPSSVKRT</sequence>
<dbReference type="AlphaFoldDB" id="A0A6S8IJ10"/>
<dbReference type="PROSITE" id="PS50089">
    <property type="entry name" value="ZF_RING_2"/>
    <property type="match status" value="1"/>
</dbReference>
<feature type="compositionally biased region" description="Basic and acidic residues" evidence="5">
    <location>
        <begin position="787"/>
        <end position="800"/>
    </location>
</feature>
<organism evidence="7">
    <name type="scientific">Amphora coffeiformis</name>
    <dbReference type="NCBI Taxonomy" id="265554"/>
    <lineage>
        <taxon>Eukaryota</taxon>
        <taxon>Sar</taxon>
        <taxon>Stramenopiles</taxon>
        <taxon>Ochrophyta</taxon>
        <taxon>Bacillariophyta</taxon>
        <taxon>Bacillariophyceae</taxon>
        <taxon>Bacillariophycidae</taxon>
        <taxon>Thalassiophysales</taxon>
        <taxon>Catenulaceae</taxon>
        <taxon>Amphora</taxon>
    </lineage>
</organism>
<keyword evidence="1" id="KW-0479">Metal-binding</keyword>
<dbReference type="InterPro" id="IPR017907">
    <property type="entry name" value="Znf_RING_CS"/>
</dbReference>
<dbReference type="PANTHER" id="PTHR44200:SF1">
    <property type="entry name" value="DNAJ HOMOLOG SUBFAMILY C MEMBER 7"/>
    <property type="match status" value="1"/>
</dbReference>
<accession>A0A6S8IJ10</accession>